<dbReference type="InterPro" id="IPR001757">
    <property type="entry name" value="P_typ_ATPase"/>
</dbReference>
<keyword evidence="5" id="KW-1133">Transmembrane helix</keyword>
<keyword evidence="2" id="KW-0812">Transmembrane</keyword>
<dbReference type="PANTHER" id="PTHR43520:SF8">
    <property type="entry name" value="P-TYPE CU(+) TRANSPORTER"/>
    <property type="match status" value="1"/>
</dbReference>
<evidence type="ECO:0000313" key="8">
    <source>
        <dbReference type="EMBL" id="WOB42622.1"/>
    </source>
</evidence>
<evidence type="ECO:0000256" key="1">
    <source>
        <dbReference type="ARBA" id="ARBA00004127"/>
    </source>
</evidence>
<dbReference type="Gene3D" id="3.40.1110.10">
    <property type="entry name" value="Calcium-transporting ATPase, cytoplasmic domain N"/>
    <property type="match status" value="1"/>
</dbReference>
<evidence type="ECO:0000256" key="2">
    <source>
        <dbReference type="ARBA" id="ARBA00022692"/>
    </source>
</evidence>
<dbReference type="InterPro" id="IPR023214">
    <property type="entry name" value="HAD_sf"/>
</dbReference>
<dbReference type="Gene3D" id="2.70.150.10">
    <property type="entry name" value="Calcium-transporting ATPase, cytoplasmic transduction domain A"/>
    <property type="match status" value="1"/>
</dbReference>
<dbReference type="GO" id="GO:0016887">
    <property type="term" value="F:ATP hydrolysis activity"/>
    <property type="evidence" value="ECO:0007669"/>
    <property type="project" value="InterPro"/>
</dbReference>
<dbReference type="InterPro" id="IPR036412">
    <property type="entry name" value="HAD-like_sf"/>
</dbReference>
<evidence type="ECO:0000256" key="5">
    <source>
        <dbReference type="ARBA" id="ARBA00022989"/>
    </source>
</evidence>
<dbReference type="KEGG" id="tog:HNI00_05230"/>
<dbReference type="Pfam" id="PF00702">
    <property type="entry name" value="Hydrolase"/>
    <property type="match status" value="1"/>
</dbReference>
<comment type="subcellular location">
    <subcellularLocation>
        <location evidence="1">Endomembrane system</location>
        <topology evidence="1">Multi-pass membrane protein</topology>
    </subcellularLocation>
</comment>
<name>A0AA96YLZ0_9CYAN</name>
<dbReference type="InterPro" id="IPR023299">
    <property type="entry name" value="ATPase_P-typ_cyto_dom_N"/>
</dbReference>
<dbReference type="AlphaFoldDB" id="A0AA96YLZ0"/>
<keyword evidence="6" id="KW-0472">Membrane</keyword>
<keyword evidence="3" id="KW-0479">Metal-binding</keyword>
<keyword evidence="4" id="KW-1278">Translocase</keyword>
<evidence type="ECO:0000259" key="7">
    <source>
        <dbReference type="Pfam" id="PF00122"/>
    </source>
</evidence>
<evidence type="ECO:0000256" key="3">
    <source>
        <dbReference type="ARBA" id="ARBA00022723"/>
    </source>
</evidence>
<dbReference type="RefSeq" id="WP_316791301.1">
    <property type="nucleotide sequence ID" value="NZ_CP053540.1"/>
</dbReference>
<protein>
    <submittedName>
        <fullName evidence="8">HAD-IC family P-type ATPase</fullName>
    </submittedName>
</protein>
<dbReference type="EMBL" id="CP053540">
    <property type="protein sequence ID" value="WOB42622.1"/>
    <property type="molecule type" value="Genomic_DNA"/>
</dbReference>
<dbReference type="SUPFAM" id="SSF56784">
    <property type="entry name" value="HAD-like"/>
    <property type="match status" value="1"/>
</dbReference>
<dbReference type="GO" id="GO:0005507">
    <property type="term" value="F:copper ion binding"/>
    <property type="evidence" value="ECO:0007669"/>
    <property type="project" value="TreeGrafter"/>
</dbReference>
<dbReference type="GO" id="GO:0055070">
    <property type="term" value="P:copper ion homeostasis"/>
    <property type="evidence" value="ECO:0007669"/>
    <property type="project" value="TreeGrafter"/>
</dbReference>
<reference evidence="8" key="1">
    <citation type="submission" date="2020-05" db="EMBL/GenBank/DDBJ databases">
        <authorList>
            <person name="Zhu T."/>
            <person name="Keshari N."/>
            <person name="Lu X."/>
        </authorList>
    </citation>
    <scope>NUCLEOTIDE SEQUENCE</scope>
    <source>
        <strain evidence="8">NK1-22</strain>
    </source>
</reference>
<dbReference type="InterPro" id="IPR059000">
    <property type="entry name" value="ATPase_P-type_domA"/>
</dbReference>
<dbReference type="Pfam" id="PF00122">
    <property type="entry name" value="E1-E2_ATPase"/>
    <property type="match status" value="1"/>
</dbReference>
<accession>A0AA96YLZ0</accession>
<dbReference type="NCBIfam" id="TIGR01494">
    <property type="entry name" value="ATPase_P-type"/>
    <property type="match status" value="2"/>
</dbReference>
<evidence type="ECO:0000256" key="6">
    <source>
        <dbReference type="ARBA" id="ARBA00023136"/>
    </source>
</evidence>
<dbReference type="GO" id="GO:0005524">
    <property type="term" value="F:ATP binding"/>
    <property type="evidence" value="ECO:0007669"/>
    <property type="project" value="InterPro"/>
</dbReference>
<feature type="domain" description="P-type ATPase A" evidence="7">
    <location>
        <begin position="231"/>
        <end position="325"/>
    </location>
</feature>
<evidence type="ECO:0000256" key="4">
    <source>
        <dbReference type="ARBA" id="ARBA00022967"/>
    </source>
</evidence>
<gene>
    <name evidence="8" type="ORF">HNI00_05230</name>
</gene>
<dbReference type="InterPro" id="IPR008250">
    <property type="entry name" value="ATPase_P-typ_transduc_dom_A_sf"/>
</dbReference>
<dbReference type="GO" id="GO:0043682">
    <property type="term" value="F:P-type divalent copper transporter activity"/>
    <property type="evidence" value="ECO:0007669"/>
    <property type="project" value="TreeGrafter"/>
</dbReference>
<dbReference type="PANTHER" id="PTHR43520">
    <property type="entry name" value="ATP7, ISOFORM B"/>
    <property type="match status" value="1"/>
</dbReference>
<sequence length="745" mass="79900">MATPTASPISPCTIQVVHQLRGRLRLRLAALRWAVDGGAEVRSQLSRYPGVSHVRINPWAQSVVIEHEPGLVVAEVCDRLRDFLQSLALNQPAPRIADQSLFPAAAPLDADPLDADPLDLELLQRMALPTLGLTLALLITPLEWSLSPWLLGGVTLAAAVPLLNRTRQSLIRGRFDEELLESTWTLFYGFTGDFVAPNLDLVLAEVADVLQEATSASTAAPATDPIPPIHRVQIQREGEIQEIAIGELKPGDRVFLQAGDTCPADGRILAGEAWLDLSNLTGEPAPLPRSEGKRILYGSTLIDGELIIEVEALGTETQYGQELELAEAAPLQQTELSDYAKAVGQTLVLPTLALSAILYLLTQNLERALAILQLDLITGIHLSTPTAILAMMKRAQRLQIDVRSGRVFETLAAADTVVFARTGTLTEADLSVVDVQIAPGAESLLPNSIADPAPALLALAAAVEQCDQTEWQHPVARAIIAKASALGLTLPQSEACYPRQGPGLGVSAQIDGQRVVVGSHNYLQQAGVFFPEEFDGPAGSQDGQHHGYWYVYAAQGGRLLGQIVCCAQVRPEAEAAIARLKHRGMTVYMVTGGAPQLAAAIGAQVGLSPDYIRSELSPQDKKEFVCQLQAAGHTVIYMGEGMDDYPALRYADVAVATHQSYQPIRDIADLTLPQGHLTALVTAFELADAAIATVKQNIALITLPNLTATTLGVLLLLDPVLVVTINNTANLLALLNALRPFWMEN</sequence>
<dbReference type="SUPFAM" id="SSF81653">
    <property type="entry name" value="Calcium ATPase, transduction domain A"/>
    <property type="match status" value="1"/>
</dbReference>
<dbReference type="PRINTS" id="PR00119">
    <property type="entry name" value="CATATPASE"/>
</dbReference>
<dbReference type="Gene3D" id="3.40.50.1000">
    <property type="entry name" value="HAD superfamily/HAD-like"/>
    <property type="match status" value="1"/>
</dbReference>
<dbReference type="GO" id="GO:0016020">
    <property type="term" value="C:membrane"/>
    <property type="evidence" value="ECO:0007669"/>
    <property type="project" value="InterPro"/>
</dbReference>
<organism evidence="8">
    <name type="scientific">Thermoleptolyngbya oregonensis NK1-22</name>
    <dbReference type="NCBI Taxonomy" id="2547457"/>
    <lineage>
        <taxon>Bacteria</taxon>
        <taxon>Bacillati</taxon>
        <taxon>Cyanobacteriota</taxon>
        <taxon>Cyanophyceae</taxon>
        <taxon>Oculatellales</taxon>
        <taxon>Oculatellaceae</taxon>
        <taxon>Thermoleptolyngbya</taxon>
    </lineage>
</organism>
<dbReference type="GO" id="GO:0012505">
    <property type="term" value="C:endomembrane system"/>
    <property type="evidence" value="ECO:0007669"/>
    <property type="project" value="UniProtKB-SubCell"/>
</dbReference>
<proteinExistence type="predicted"/>